<sequence length="77" mass="8236">MGGSELSLPCVRRICPGRHFADVNTWFAIANITAALDIRRLRDADGKELIPTASFAPGIARCVGNKDLHCGELIVGS</sequence>
<gene>
    <name evidence="1" type="ORF">LAESUDRAFT_730907</name>
</gene>
<dbReference type="RefSeq" id="XP_040759575.1">
    <property type="nucleotide sequence ID" value="XM_040909925.1"/>
</dbReference>
<name>A0A165BXI7_9APHY</name>
<proteinExistence type="predicted"/>
<evidence type="ECO:0000313" key="2">
    <source>
        <dbReference type="Proteomes" id="UP000076871"/>
    </source>
</evidence>
<dbReference type="Proteomes" id="UP000076871">
    <property type="component" value="Unassembled WGS sequence"/>
</dbReference>
<protein>
    <submittedName>
        <fullName evidence="1">Uncharacterized protein</fullName>
    </submittedName>
</protein>
<evidence type="ECO:0000313" key="1">
    <source>
        <dbReference type="EMBL" id="KZT01835.1"/>
    </source>
</evidence>
<accession>A0A165BXI7</accession>
<dbReference type="OrthoDB" id="3255500at2759"/>
<organism evidence="1 2">
    <name type="scientific">Laetiporus sulphureus 93-53</name>
    <dbReference type="NCBI Taxonomy" id="1314785"/>
    <lineage>
        <taxon>Eukaryota</taxon>
        <taxon>Fungi</taxon>
        <taxon>Dikarya</taxon>
        <taxon>Basidiomycota</taxon>
        <taxon>Agaricomycotina</taxon>
        <taxon>Agaricomycetes</taxon>
        <taxon>Polyporales</taxon>
        <taxon>Laetiporus</taxon>
    </lineage>
</organism>
<reference evidence="1 2" key="1">
    <citation type="journal article" date="2016" name="Mol. Biol. Evol.">
        <title>Comparative Genomics of Early-Diverging Mushroom-Forming Fungi Provides Insights into the Origins of Lignocellulose Decay Capabilities.</title>
        <authorList>
            <person name="Nagy L.G."/>
            <person name="Riley R."/>
            <person name="Tritt A."/>
            <person name="Adam C."/>
            <person name="Daum C."/>
            <person name="Floudas D."/>
            <person name="Sun H."/>
            <person name="Yadav J.S."/>
            <person name="Pangilinan J."/>
            <person name="Larsson K.H."/>
            <person name="Matsuura K."/>
            <person name="Barry K."/>
            <person name="Labutti K."/>
            <person name="Kuo R."/>
            <person name="Ohm R.A."/>
            <person name="Bhattacharya S.S."/>
            <person name="Shirouzu T."/>
            <person name="Yoshinaga Y."/>
            <person name="Martin F.M."/>
            <person name="Grigoriev I.V."/>
            <person name="Hibbett D.S."/>
        </authorList>
    </citation>
    <scope>NUCLEOTIDE SEQUENCE [LARGE SCALE GENOMIC DNA]</scope>
    <source>
        <strain evidence="1 2">93-53</strain>
    </source>
</reference>
<dbReference type="AlphaFoldDB" id="A0A165BXI7"/>
<dbReference type="EMBL" id="KV427659">
    <property type="protein sequence ID" value="KZT01835.1"/>
    <property type="molecule type" value="Genomic_DNA"/>
</dbReference>
<keyword evidence="2" id="KW-1185">Reference proteome</keyword>
<dbReference type="InParanoid" id="A0A165BXI7"/>
<dbReference type="GeneID" id="63826954"/>